<reference evidence="2 3" key="1">
    <citation type="journal article" date="2020" name="Nat. Food">
        <title>A phased Vanilla planifolia genome enables genetic improvement of flavour and production.</title>
        <authorList>
            <person name="Hasing T."/>
            <person name="Tang H."/>
            <person name="Brym M."/>
            <person name="Khazi F."/>
            <person name="Huang T."/>
            <person name="Chambers A.H."/>
        </authorList>
    </citation>
    <scope>NUCLEOTIDE SEQUENCE [LARGE SCALE GENOMIC DNA]</scope>
    <source>
        <tissue evidence="2">Leaf</tissue>
    </source>
</reference>
<protein>
    <submittedName>
        <fullName evidence="2">Uncharacterized protein</fullName>
    </submittedName>
</protein>
<proteinExistence type="predicted"/>
<accession>A0A835R8F2</accession>
<evidence type="ECO:0000313" key="2">
    <source>
        <dbReference type="EMBL" id="KAG0486379.1"/>
    </source>
</evidence>
<evidence type="ECO:0000313" key="3">
    <source>
        <dbReference type="Proteomes" id="UP000639772"/>
    </source>
</evidence>
<gene>
    <name evidence="2" type="ORF">HPP92_008474</name>
</gene>
<sequence>MPNSGSTPLDLGLSFFQGSMRTESLNREGSTCVRPRDVRTIGGSSTGVFGNGDDDGGGAARRTSESNSLGKRDTSVHQVDSTAAKPAPSAESPP</sequence>
<comment type="caution">
    <text evidence="2">The sequence shown here is derived from an EMBL/GenBank/DDBJ whole genome shotgun (WGS) entry which is preliminary data.</text>
</comment>
<evidence type="ECO:0000256" key="1">
    <source>
        <dbReference type="SAM" id="MobiDB-lite"/>
    </source>
</evidence>
<name>A0A835R8F2_VANPL</name>
<dbReference type="Proteomes" id="UP000639772">
    <property type="component" value="Unassembled WGS sequence"/>
</dbReference>
<organism evidence="2 3">
    <name type="scientific">Vanilla planifolia</name>
    <name type="common">Vanilla</name>
    <dbReference type="NCBI Taxonomy" id="51239"/>
    <lineage>
        <taxon>Eukaryota</taxon>
        <taxon>Viridiplantae</taxon>
        <taxon>Streptophyta</taxon>
        <taxon>Embryophyta</taxon>
        <taxon>Tracheophyta</taxon>
        <taxon>Spermatophyta</taxon>
        <taxon>Magnoliopsida</taxon>
        <taxon>Liliopsida</taxon>
        <taxon>Asparagales</taxon>
        <taxon>Orchidaceae</taxon>
        <taxon>Vanilloideae</taxon>
        <taxon>Vanilleae</taxon>
        <taxon>Vanilla</taxon>
    </lineage>
</organism>
<dbReference type="AlphaFoldDB" id="A0A835R8F2"/>
<dbReference type="EMBL" id="JADCNM010000004">
    <property type="protein sequence ID" value="KAG0486379.1"/>
    <property type="molecule type" value="Genomic_DNA"/>
</dbReference>
<feature type="compositionally biased region" description="Low complexity" evidence="1">
    <location>
        <begin position="81"/>
        <end position="94"/>
    </location>
</feature>
<feature type="region of interest" description="Disordered" evidence="1">
    <location>
        <begin position="22"/>
        <end position="94"/>
    </location>
</feature>